<feature type="domain" description="2-oxoacid dehydrogenase acyltransferase catalytic" evidence="5">
    <location>
        <begin position="232"/>
        <end position="325"/>
    </location>
</feature>
<dbReference type="EMBL" id="JAMQOQ010000001">
    <property type="protein sequence ID" value="MDS0292975.1"/>
    <property type="molecule type" value="Genomic_DNA"/>
</dbReference>
<organism evidence="6 7">
    <name type="scientific">Halogeometricum luteum</name>
    <dbReference type="NCBI Taxonomy" id="2950537"/>
    <lineage>
        <taxon>Archaea</taxon>
        <taxon>Methanobacteriati</taxon>
        <taxon>Methanobacteriota</taxon>
        <taxon>Stenosarchaea group</taxon>
        <taxon>Halobacteria</taxon>
        <taxon>Halobacteriales</taxon>
        <taxon>Haloferacaceae</taxon>
        <taxon>Halogeometricum</taxon>
    </lineage>
</organism>
<evidence type="ECO:0000256" key="4">
    <source>
        <dbReference type="SAM" id="MobiDB-lite"/>
    </source>
</evidence>
<dbReference type="PANTHER" id="PTHR43178:SF5">
    <property type="entry name" value="LIPOAMIDE ACYLTRANSFERASE COMPONENT OF BRANCHED-CHAIN ALPHA-KETO ACID DEHYDROGENASE COMPLEX, MITOCHONDRIAL"/>
    <property type="match status" value="1"/>
</dbReference>
<sequence>MAVISVTERRDASQGDNHRLRFSPTEKREADAADPADGANGRTRRGNAYLVAERTRRMQGRGYTREPFSPRRRATVDAMRMAGRRNDVHGLVTFDVTEARRRIREREAETGERLSFTAFVAYCLARAVAADPRVQAYRDWRGRLVVFDDADVMVVVEREVDGERVGLPHVVRAANRRSLRSIHDEIRTAQRAPEPTHRNRWLNLAARLPGPVRRLFYRLPRRAPGYWKRAAGTVAVSSVGMFGTGGGWAVTPTNYALQLTVGGVSRRAVVVEDGDGGDGGGTREGEGRVETREFLHVTATFDHDVVDGAPAARFLERLRELVESARGLDGDEGASG</sequence>
<comment type="cofactor">
    <cofactor evidence="1">
        <name>(R)-lipoate</name>
        <dbReference type="ChEBI" id="CHEBI:83088"/>
    </cofactor>
</comment>
<keyword evidence="3" id="KW-0012">Acyltransferase</keyword>
<proteinExistence type="predicted"/>
<dbReference type="PANTHER" id="PTHR43178">
    <property type="entry name" value="DIHYDROLIPOAMIDE ACETYLTRANSFERASE COMPONENT OF PYRUVATE DEHYDROGENASE COMPLEX"/>
    <property type="match status" value="1"/>
</dbReference>
<dbReference type="Pfam" id="PF00198">
    <property type="entry name" value="2-oxoacid_dh"/>
    <property type="match status" value="2"/>
</dbReference>
<evidence type="ECO:0000256" key="2">
    <source>
        <dbReference type="ARBA" id="ARBA00022679"/>
    </source>
</evidence>
<dbReference type="Gene3D" id="3.30.559.10">
    <property type="entry name" value="Chloramphenicol acetyltransferase-like domain"/>
    <property type="match status" value="1"/>
</dbReference>
<evidence type="ECO:0000259" key="5">
    <source>
        <dbReference type="Pfam" id="PF00198"/>
    </source>
</evidence>
<dbReference type="SUPFAM" id="SSF52777">
    <property type="entry name" value="CoA-dependent acyltransferases"/>
    <property type="match status" value="1"/>
</dbReference>
<dbReference type="InterPro" id="IPR050743">
    <property type="entry name" value="2-oxoacid_DH_E2_comp"/>
</dbReference>
<evidence type="ECO:0000256" key="1">
    <source>
        <dbReference type="ARBA" id="ARBA00001938"/>
    </source>
</evidence>
<name>A0ABU2FWR3_9EURY</name>
<feature type="domain" description="2-oxoacid dehydrogenase acyltransferase catalytic" evidence="5">
    <location>
        <begin position="62"/>
        <end position="190"/>
    </location>
</feature>
<comment type="caution">
    <text evidence="6">The sequence shown here is derived from an EMBL/GenBank/DDBJ whole genome shotgun (WGS) entry which is preliminary data.</text>
</comment>
<dbReference type="Proteomes" id="UP001254813">
    <property type="component" value="Unassembled WGS sequence"/>
</dbReference>
<evidence type="ECO:0000256" key="3">
    <source>
        <dbReference type="ARBA" id="ARBA00023315"/>
    </source>
</evidence>
<dbReference type="InterPro" id="IPR023213">
    <property type="entry name" value="CAT-like_dom_sf"/>
</dbReference>
<keyword evidence="7" id="KW-1185">Reference proteome</keyword>
<reference evidence="6 7" key="1">
    <citation type="submission" date="2022-06" db="EMBL/GenBank/DDBJ databases">
        <title>Halogeometricum sp. a new haloarchaeum isolate from saline soil.</title>
        <authorList>
            <person name="Strakova D."/>
            <person name="Galisteo C."/>
            <person name="Sanchez-Porro C."/>
            <person name="Ventosa A."/>
        </authorList>
    </citation>
    <scope>NUCLEOTIDE SEQUENCE [LARGE SCALE GENOMIC DNA]</scope>
    <source>
        <strain evidence="7">S3BR25-2</strain>
    </source>
</reference>
<keyword evidence="2" id="KW-0808">Transferase</keyword>
<evidence type="ECO:0000313" key="6">
    <source>
        <dbReference type="EMBL" id="MDS0292975.1"/>
    </source>
</evidence>
<evidence type="ECO:0000313" key="7">
    <source>
        <dbReference type="Proteomes" id="UP001254813"/>
    </source>
</evidence>
<accession>A0ABU2FWR3</accession>
<dbReference type="InterPro" id="IPR001078">
    <property type="entry name" value="2-oxoacid_DH_actylTfrase"/>
</dbReference>
<feature type="region of interest" description="Disordered" evidence="4">
    <location>
        <begin position="1"/>
        <end position="46"/>
    </location>
</feature>
<gene>
    <name evidence="6" type="ORF">NDI79_02175</name>
</gene>
<feature type="compositionally biased region" description="Basic and acidic residues" evidence="4">
    <location>
        <begin position="7"/>
        <end position="31"/>
    </location>
</feature>
<protein>
    <submittedName>
        <fullName evidence="6">2-oxo acid dehydrogenase subunit E2</fullName>
    </submittedName>
</protein>